<sequence>MSGNEDRAGELNRGLAFEYVSGTLPGDERAAFAARLREDPWLQREVRFWEEQLMAIQDDNQVRAPKSSTWTRIQARINRANDPGRQSVHVWQWPWKYAALTLSFVWIFSVAFWAYDREQVPALPNADYVAVLVADDGEPLLTALTSSDGRQLWLKWEQTLDLQDHSVQLWAASRRDGQVRPLLVFDKQQSVLSLDEANYRLIRDSAYLMLTREEYGGSPIDEPSDELLAKGVCVRLNERT</sequence>
<dbReference type="GO" id="GO:0016989">
    <property type="term" value="F:sigma factor antagonist activity"/>
    <property type="evidence" value="ECO:0007669"/>
    <property type="project" value="TreeGrafter"/>
</dbReference>
<comment type="caution">
    <text evidence="2">The sequence shown here is derived from an EMBL/GenBank/DDBJ whole genome shotgun (WGS) entry which is preliminary data.</text>
</comment>
<keyword evidence="3" id="KW-1185">Reference proteome</keyword>
<dbReference type="InterPro" id="IPR018764">
    <property type="entry name" value="RskA_C"/>
</dbReference>
<accession>A0A7W4W9S4</accession>
<dbReference type="GO" id="GO:0006417">
    <property type="term" value="P:regulation of translation"/>
    <property type="evidence" value="ECO:0007669"/>
    <property type="project" value="TreeGrafter"/>
</dbReference>
<evidence type="ECO:0000313" key="3">
    <source>
        <dbReference type="Proteomes" id="UP000535937"/>
    </source>
</evidence>
<name>A0A7W4W9S4_9GAMM</name>
<dbReference type="EMBL" id="JACHWZ010000004">
    <property type="protein sequence ID" value="MBB3060318.1"/>
    <property type="molecule type" value="Genomic_DNA"/>
</dbReference>
<organism evidence="2 3">
    <name type="scientific">Microbulbifer rhizosphaerae</name>
    <dbReference type="NCBI Taxonomy" id="1562603"/>
    <lineage>
        <taxon>Bacteria</taxon>
        <taxon>Pseudomonadati</taxon>
        <taxon>Pseudomonadota</taxon>
        <taxon>Gammaproteobacteria</taxon>
        <taxon>Cellvibrionales</taxon>
        <taxon>Microbulbiferaceae</taxon>
        <taxon>Microbulbifer</taxon>
    </lineage>
</organism>
<dbReference type="Pfam" id="PF10099">
    <property type="entry name" value="RskA_C"/>
    <property type="match status" value="1"/>
</dbReference>
<evidence type="ECO:0000313" key="2">
    <source>
        <dbReference type="EMBL" id="MBB3060318.1"/>
    </source>
</evidence>
<reference evidence="2 3" key="1">
    <citation type="submission" date="2020-08" db="EMBL/GenBank/DDBJ databases">
        <title>Genomic Encyclopedia of Type Strains, Phase III (KMG-III): the genomes of soil and plant-associated and newly described type strains.</title>
        <authorList>
            <person name="Whitman W."/>
        </authorList>
    </citation>
    <scope>NUCLEOTIDE SEQUENCE [LARGE SCALE GENOMIC DNA]</scope>
    <source>
        <strain evidence="2 3">CECT 8799</strain>
    </source>
</reference>
<proteinExistence type="predicted"/>
<dbReference type="AlphaFoldDB" id="A0A7W4W9S4"/>
<gene>
    <name evidence="2" type="ORF">FHS09_001133</name>
</gene>
<dbReference type="InterPro" id="IPR051474">
    <property type="entry name" value="Anti-sigma-K/W_factor"/>
</dbReference>
<dbReference type="GO" id="GO:0005886">
    <property type="term" value="C:plasma membrane"/>
    <property type="evidence" value="ECO:0007669"/>
    <property type="project" value="InterPro"/>
</dbReference>
<feature type="domain" description="Anti-sigma K factor RskA C-terminal" evidence="1">
    <location>
        <begin position="115"/>
        <end position="224"/>
    </location>
</feature>
<dbReference type="Proteomes" id="UP000535937">
    <property type="component" value="Unassembled WGS sequence"/>
</dbReference>
<dbReference type="RefSeq" id="WP_183457584.1">
    <property type="nucleotide sequence ID" value="NZ_JACHWZ010000004.1"/>
</dbReference>
<evidence type="ECO:0000259" key="1">
    <source>
        <dbReference type="Pfam" id="PF10099"/>
    </source>
</evidence>
<dbReference type="PANTHER" id="PTHR37461">
    <property type="entry name" value="ANTI-SIGMA-K FACTOR RSKA"/>
    <property type="match status" value="1"/>
</dbReference>
<dbReference type="PANTHER" id="PTHR37461:SF1">
    <property type="entry name" value="ANTI-SIGMA-K FACTOR RSKA"/>
    <property type="match status" value="1"/>
</dbReference>
<protein>
    <submittedName>
        <fullName evidence="2">Anti-sigma-K factor RskA</fullName>
    </submittedName>
</protein>